<evidence type="ECO:0000313" key="1">
    <source>
        <dbReference type="EMBL" id="KAL2733257.1"/>
    </source>
</evidence>
<protein>
    <submittedName>
        <fullName evidence="1">Uncharacterized protein</fullName>
    </submittedName>
</protein>
<name>A0ABD2BKF3_VESMC</name>
<dbReference type="EMBL" id="JAYRBN010000074">
    <property type="protein sequence ID" value="KAL2733257.1"/>
    <property type="molecule type" value="Genomic_DNA"/>
</dbReference>
<reference evidence="1 2" key="1">
    <citation type="journal article" date="2024" name="Ann. Entomol. Soc. Am.">
        <title>Genomic analyses of the southern and eastern yellowjacket wasps (Hymenoptera: Vespidae) reveal evolutionary signatures of social life.</title>
        <authorList>
            <person name="Catto M.A."/>
            <person name="Caine P.B."/>
            <person name="Orr S.E."/>
            <person name="Hunt B.G."/>
            <person name="Goodisman M.A.D."/>
        </authorList>
    </citation>
    <scope>NUCLEOTIDE SEQUENCE [LARGE SCALE GENOMIC DNA]</scope>
    <source>
        <strain evidence="1">232</strain>
        <tissue evidence="1">Head and thorax</tissue>
    </source>
</reference>
<gene>
    <name evidence="1" type="ORF">V1477_014225</name>
</gene>
<keyword evidence="2" id="KW-1185">Reference proteome</keyword>
<proteinExistence type="predicted"/>
<sequence>MNHHHHIQSDNDNDEKLSNKIILKIFLKKTKSGSWLGEPCRKISISFQKKLSNNMRFYIFISCVVVSVVSENGKWIWENNNGQSRTTNIGNPRYQIHENTDDFENFDTGGPFVGFRPENIGSRPQQHSGSYGHGNRPFVTTYPNNNGVLVGPGGPTGIIGRPHPPSGSIIDYDDNLDSGHVPFQYPKGTRYREYDTCKCRYSFNCPSVGLKFGACADGKRYCCFNSKRYPTLVSGDPRDRH</sequence>
<dbReference type="Proteomes" id="UP001607303">
    <property type="component" value="Unassembled WGS sequence"/>
</dbReference>
<dbReference type="AlphaFoldDB" id="A0ABD2BKF3"/>
<accession>A0ABD2BKF3</accession>
<comment type="caution">
    <text evidence="1">The sequence shown here is derived from an EMBL/GenBank/DDBJ whole genome shotgun (WGS) entry which is preliminary data.</text>
</comment>
<organism evidence="1 2">
    <name type="scientific">Vespula maculifrons</name>
    <name type="common">Eastern yellow jacket</name>
    <name type="synonym">Wasp</name>
    <dbReference type="NCBI Taxonomy" id="7453"/>
    <lineage>
        <taxon>Eukaryota</taxon>
        <taxon>Metazoa</taxon>
        <taxon>Ecdysozoa</taxon>
        <taxon>Arthropoda</taxon>
        <taxon>Hexapoda</taxon>
        <taxon>Insecta</taxon>
        <taxon>Pterygota</taxon>
        <taxon>Neoptera</taxon>
        <taxon>Endopterygota</taxon>
        <taxon>Hymenoptera</taxon>
        <taxon>Apocrita</taxon>
        <taxon>Aculeata</taxon>
        <taxon>Vespoidea</taxon>
        <taxon>Vespidae</taxon>
        <taxon>Vespinae</taxon>
        <taxon>Vespula</taxon>
    </lineage>
</organism>
<evidence type="ECO:0000313" key="2">
    <source>
        <dbReference type="Proteomes" id="UP001607303"/>
    </source>
</evidence>